<dbReference type="AlphaFoldDB" id="A0A0B2PAT2"/>
<dbReference type="FunFam" id="1.25.40.430:FF:000005">
    <property type="entry name" value="Mad3/BUB1 homology region 1"/>
    <property type="match status" value="1"/>
</dbReference>
<dbReference type="PANTHER" id="PTHR14030:SF2">
    <property type="entry name" value="OS11G0128700 PROTEIN"/>
    <property type="match status" value="1"/>
</dbReference>
<dbReference type="PANTHER" id="PTHR14030">
    <property type="entry name" value="MITOTIC CHECKPOINT SERINE/THREONINE-PROTEIN KINASE BUB1"/>
    <property type="match status" value="1"/>
</dbReference>
<protein>
    <submittedName>
        <fullName evidence="3">Putative inactive serine/threonine-protein kinase bub1</fullName>
        <ecNumber evidence="3">2.7.11.1</ecNumber>
    </submittedName>
</protein>
<reference evidence="3" key="1">
    <citation type="submission" date="2014-07" db="EMBL/GenBank/DDBJ databases">
        <title>Identification of a novel salt tolerance gene in wild soybean by whole-genome sequencing.</title>
        <authorList>
            <person name="Lam H.-M."/>
            <person name="Qi X."/>
            <person name="Li M.-W."/>
            <person name="Liu X."/>
            <person name="Xie M."/>
            <person name="Ni M."/>
            <person name="Xu X."/>
        </authorList>
    </citation>
    <scope>NUCLEOTIDE SEQUENCE [LARGE SCALE GENOMIC DNA]</scope>
    <source>
        <tissue evidence="3">Root</tissue>
    </source>
</reference>
<dbReference type="InterPro" id="IPR015661">
    <property type="entry name" value="Bub1/Mad3"/>
</dbReference>
<dbReference type="GO" id="GO:0004674">
    <property type="term" value="F:protein serine/threonine kinase activity"/>
    <property type="evidence" value="ECO:0007669"/>
    <property type="project" value="UniProtKB-EC"/>
</dbReference>
<dbReference type="EC" id="2.7.11.1" evidence="3"/>
<feature type="domain" description="BUB1 N-terminal" evidence="2">
    <location>
        <begin position="11"/>
        <end position="173"/>
    </location>
</feature>
<dbReference type="Gene3D" id="1.25.40.430">
    <property type="match status" value="1"/>
</dbReference>
<evidence type="ECO:0000256" key="1">
    <source>
        <dbReference type="SAM" id="MobiDB-lite"/>
    </source>
</evidence>
<dbReference type="Proteomes" id="UP000053555">
    <property type="component" value="Unassembled WGS sequence"/>
</dbReference>
<accession>A0A0B2PAT2</accession>
<name>A0A0B2PAT2_GLYSO</name>
<dbReference type="PROSITE" id="PS51489">
    <property type="entry name" value="BUB1_N"/>
    <property type="match status" value="1"/>
</dbReference>
<keyword evidence="3" id="KW-0418">Kinase</keyword>
<dbReference type="InterPro" id="IPR013212">
    <property type="entry name" value="Mad3/Bub1_I"/>
</dbReference>
<feature type="compositionally biased region" description="Polar residues" evidence="1">
    <location>
        <begin position="318"/>
        <end position="329"/>
    </location>
</feature>
<keyword evidence="3" id="KW-0808">Transferase</keyword>
<feature type="region of interest" description="Disordered" evidence="1">
    <location>
        <begin position="454"/>
        <end position="505"/>
    </location>
</feature>
<organism evidence="3">
    <name type="scientific">Glycine soja</name>
    <name type="common">Wild soybean</name>
    <dbReference type="NCBI Taxonomy" id="3848"/>
    <lineage>
        <taxon>Eukaryota</taxon>
        <taxon>Viridiplantae</taxon>
        <taxon>Streptophyta</taxon>
        <taxon>Embryophyta</taxon>
        <taxon>Tracheophyta</taxon>
        <taxon>Spermatophyta</taxon>
        <taxon>Magnoliopsida</taxon>
        <taxon>eudicotyledons</taxon>
        <taxon>Gunneridae</taxon>
        <taxon>Pentapetalae</taxon>
        <taxon>rosids</taxon>
        <taxon>fabids</taxon>
        <taxon>Fabales</taxon>
        <taxon>Fabaceae</taxon>
        <taxon>Papilionoideae</taxon>
        <taxon>50 kb inversion clade</taxon>
        <taxon>NPAAA clade</taxon>
        <taxon>indigoferoid/millettioid clade</taxon>
        <taxon>Phaseoleae</taxon>
        <taxon>Glycine</taxon>
        <taxon>Glycine subgen. Soja</taxon>
    </lineage>
</organism>
<proteinExistence type="predicted"/>
<dbReference type="GO" id="GO:0007094">
    <property type="term" value="P:mitotic spindle assembly checkpoint signaling"/>
    <property type="evidence" value="ECO:0007669"/>
    <property type="project" value="InterPro"/>
</dbReference>
<evidence type="ECO:0000313" key="3">
    <source>
        <dbReference type="EMBL" id="KHN04778.1"/>
    </source>
</evidence>
<gene>
    <name evidence="3" type="ORF">glysoja_031878</name>
</gene>
<dbReference type="SMART" id="SM00777">
    <property type="entry name" value="Mad3_BUB1_I"/>
    <property type="match status" value="1"/>
</dbReference>
<dbReference type="GO" id="GO:0051754">
    <property type="term" value="P:meiotic sister chromatid cohesion, centromeric"/>
    <property type="evidence" value="ECO:0007669"/>
    <property type="project" value="TreeGrafter"/>
</dbReference>
<sequence>MANVDELLSSLISDIHTYTGKDPLLPWLRAIRKVKDTLPPKTLKEKLPAFLQKCAHTFELDRRYRNDMRYLRIWLHLMDFVDDPKTLLRTMEVNHIGTKRCEFYQAYALYYEKSKKYDEAEKMYHLGVKNLAEPVDKLQKSYEQFLQRMERKNNKRIQVHQEAKGARRPLSTKSFPSLDNKTEGSKSNGACCVEGGVQKGPRIDNYAAKGVADDKNVKTKKDERKRFHGDDTVVVKFVDTAMVGKSEAEDACHHGLVDPTINMKEAMNAINSMFREPLETVLLGRKSHKNHPKEDPSTKNEFEVFVDENMDHGIKPSGSLSLQNRTEASQPHPEPLQIYVDDEENSETSDVNVNLFEGSSTSSASQPNGFVFLRPKDIPSEKSSDMDADIGRNSKFREDTVVCRFVGSAILDEPEVENVCHHGLVDPTINLKEAMDDINNMFGKPIDFVRRRRTTTKQEKAPQSNRGNDFGGFSILVDDEHPVQQVPQPPPPKLQEKSKESDLFEPTMLTKEAIDDINKMFNMPLDF</sequence>
<dbReference type="Pfam" id="PF08311">
    <property type="entry name" value="Mad3_BUB1_I"/>
    <property type="match status" value="1"/>
</dbReference>
<feature type="region of interest" description="Disordered" evidence="1">
    <location>
        <begin position="159"/>
        <end position="186"/>
    </location>
</feature>
<dbReference type="EMBL" id="KN668935">
    <property type="protein sequence ID" value="KHN04778.1"/>
    <property type="molecule type" value="Genomic_DNA"/>
</dbReference>
<feature type="region of interest" description="Disordered" evidence="1">
    <location>
        <begin position="314"/>
        <end position="334"/>
    </location>
</feature>
<evidence type="ECO:0000259" key="2">
    <source>
        <dbReference type="PROSITE" id="PS51489"/>
    </source>
</evidence>